<reference evidence="3" key="1">
    <citation type="submission" date="2016-11" db="UniProtKB">
        <authorList>
            <consortium name="WormBaseParasite"/>
        </authorList>
    </citation>
    <scope>IDENTIFICATION</scope>
</reference>
<evidence type="ECO:0000313" key="2">
    <source>
        <dbReference type="Proteomes" id="UP000095287"/>
    </source>
</evidence>
<keyword evidence="1" id="KW-0732">Signal</keyword>
<evidence type="ECO:0000256" key="1">
    <source>
        <dbReference type="SAM" id="SignalP"/>
    </source>
</evidence>
<dbReference type="WBParaSite" id="L893_g29830.t1">
    <property type="protein sequence ID" value="L893_g29830.t1"/>
    <property type="gene ID" value="L893_g29830"/>
</dbReference>
<organism evidence="2 3">
    <name type="scientific">Steinernema glaseri</name>
    <dbReference type="NCBI Taxonomy" id="37863"/>
    <lineage>
        <taxon>Eukaryota</taxon>
        <taxon>Metazoa</taxon>
        <taxon>Ecdysozoa</taxon>
        <taxon>Nematoda</taxon>
        <taxon>Chromadorea</taxon>
        <taxon>Rhabditida</taxon>
        <taxon>Tylenchina</taxon>
        <taxon>Panagrolaimomorpha</taxon>
        <taxon>Strongyloidoidea</taxon>
        <taxon>Steinernematidae</taxon>
        <taxon>Steinernema</taxon>
    </lineage>
</organism>
<protein>
    <submittedName>
        <fullName evidence="3">Venom peptide</fullName>
    </submittedName>
</protein>
<keyword evidence="2" id="KW-1185">Reference proteome</keyword>
<feature type="signal peptide" evidence="1">
    <location>
        <begin position="1"/>
        <end position="21"/>
    </location>
</feature>
<name>A0A1I7ZU45_9BILA</name>
<proteinExistence type="predicted"/>
<dbReference type="Proteomes" id="UP000095287">
    <property type="component" value="Unplaced"/>
</dbReference>
<feature type="chain" id="PRO_5009313909" evidence="1">
    <location>
        <begin position="22"/>
        <end position="89"/>
    </location>
</feature>
<dbReference type="AlphaFoldDB" id="A0A1I7ZU45"/>
<evidence type="ECO:0000313" key="3">
    <source>
        <dbReference type="WBParaSite" id="L893_g29830.t1"/>
    </source>
</evidence>
<sequence length="89" mass="10567">MRASLTLLVLLVALLLLSTSAYPSFRHRSNHKRSKVRLMVRKGSKLDHMHRKTMNDWRKAYFFNEKRRGDFALDDILSQMDSFVRPRFG</sequence>
<accession>A0A1I7ZU45</accession>